<protein>
    <recommendedName>
        <fullName evidence="1">Guanylate-binding protein N-terminal domain-containing protein</fullName>
    </recommendedName>
</protein>
<gene>
    <name evidence="2" type="ORF">PCOR1329_LOCUS35672</name>
</gene>
<organism evidence="2 3">
    <name type="scientific">Prorocentrum cordatum</name>
    <dbReference type="NCBI Taxonomy" id="2364126"/>
    <lineage>
        <taxon>Eukaryota</taxon>
        <taxon>Sar</taxon>
        <taxon>Alveolata</taxon>
        <taxon>Dinophyceae</taxon>
        <taxon>Prorocentrales</taxon>
        <taxon>Prorocentraceae</taxon>
        <taxon>Prorocentrum</taxon>
    </lineage>
</organism>
<dbReference type="InterPro" id="IPR027417">
    <property type="entry name" value="P-loop_NTPase"/>
</dbReference>
<comment type="caution">
    <text evidence="2">The sequence shown here is derived from an EMBL/GenBank/DDBJ whole genome shotgun (WGS) entry which is preliminary data.</text>
</comment>
<name>A0ABN9T552_9DINO</name>
<feature type="domain" description="Guanylate-binding protein N-terminal" evidence="1">
    <location>
        <begin position="21"/>
        <end position="145"/>
    </location>
</feature>
<dbReference type="Gene3D" id="3.40.50.300">
    <property type="entry name" value="P-loop containing nucleotide triphosphate hydrolases"/>
    <property type="match status" value="1"/>
</dbReference>
<dbReference type="EMBL" id="CAUYUJ010014356">
    <property type="protein sequence ID" value="CAK0840169.1"/>
    <property type="molecule type" value="Genomic_DNA"/>
</dbReference>
<sequence>MQTCCSCPLLKFEGEVPVLCEEGLALIERLPGPVCPISFVGDGRSGKSYLASKVAGEGTFKEDDSDVAVTEGIDVAVVASHPGHLVVLDCEGGNNALSKSHSIVTVVGALIATALVFVTDGKASEAAVEALAHMLTERSLIKCDGTGSLHAQHLFFVVNQNRLRYGEDGLEKILTADKGDEAADLRSLIGNTYPENRRHFHTIPADVKSDFTEKWEALNDAIRESLTPLKMGKLWMTGAQTVQMLRQMEKLLRKHGKVSLPSLHRGVILDGWLKPTMGQVLSSRMDKLLEEFTEEELATQRVGSVRADCKECDAKAAVGWLDPDVEDFFCEACWKTFSPKVLKCGFCNGFQPWPRGRVETVTKMWHCLDCLMQLGIDCSDNS</sequence>
<evidence type="ECO:0000313" key="2">
    <source>
        <dbReference type="EMBL" id="CAK0840169.1"/>
    </source>
</evidence>
<proteinExistence type="predicted"/>
<dbReference type="InterPro" id="IPR015894">
    <property type="entry name" value="Guanylate-bd_N"/>
</dbReference>
<dbReference type="Pfam" id="PF02263">
    <property type="entry name" value="GBP"/>
    <property type="match status" value="1"/>
</dbReference>
<evidence type="ECO:0000259" key="1">
    <source>
        <dbReference type="Pfam" id="PF02263"/>
    </source>
</evidence>
<keyword evidence="3" id="KW-1185">Reference proteome</keyword>
<accession>A0ABN9T552</accession>
<evidence type="ECO:0000313" key="3">
    <source>
        <dbReference type="Proteomes" id="UP001189429"/>
    </source>
</evidence>
<reference evidence="2" key="1">
    <citation type="submission" date="2023-10" db="EMBL/GenBank/DDBJ databases">
        <authorList>
            <person name="Chen Y."/>
            <person name="Shah S."/>
            <person name="Dougan E. K."/>
            <person name="Thang M."/>
            <person name="Chan C."/>
        </authorList>
    </citation>
    <scope>NUCLEOTIDE SEQUENCE [LARGE SCALE GENOMIC DNA]</scope>
</reference>
<dbReference type="SUPFAM" id="SSF52540">
    <property type="entry name" value="P-loop containing nucleoside triphosphate hydrolases"/>
    <property type="match status" value="1"/>
</dbReference>
<dbReference type="Proteomes" id="UP001189429">
    <property type="component" value="Unassembled WGS sequence"/>
</dbReference>